<dbReference type="Pfam" id="PF03090">
    <property type="entry name" value="Replicase"/>
    <property type="match status" value="1"/>
</dbReference>
<sequence>MHEGCPGWLQQDKTMFGMANNSLALASNDSLTIVLKRFYNNLPDKPYHSNGFDVEGLKINRKIEAVKKKYIQFNHPNWKKYILIDIDRPGAVTDWLYESPHLPAPNLIIENRKNGHAHFVYELIDAVSFTERSSLKAQNYYNAVEKALTRELGGDERYNGVVGKNPCSEEWRTSTYRTEAYHLKDLASKLELTTGLTPFEVPQKAQNDESAINGRNDEIFHSVRHLAYKDIRDFKNNAGLLFNHWFDHVLKLVQEKNSYYINPMDYKECTHIAKSISKYCWRNHAECHRQFVERQRIKGSKGGTNRSAKYEEARRMTKLLFRQGVSLKQIAEKVNISYRSVVRYTKGLLRIKLLSFNDINNLRKSALADKKARSGAKCIKSEQSEGINNVLSSCDTSPNQVLAARHTNPAHFGVFFKTFLSLTFKNLKFEWLNEKTILNYYSKIP</sequence>
<dbReference type="Gene3D" id="1.10.340.50">
    <property type="match status" value="1"/>
</dbReference>
<evidence type="ECO:0000313" key="1">
    <source>
        <dbReference type="EMBL" id="ENW02966.1"/>
    </source>
</evidence>
<dbReference type="EMBL" id="APQL01000013">
    <property type="protein sequence ID" value="ENW02966.1"/>
    <property type="molecule type" value="Genomic_DNA"/>
</dbReference>
<protein>
    <submittedName>
        <fullName evidence="1">Uncharacterized protein</fullName>
    </submittedName>
</protein>
<dbReference type="AlphaFoldDB" id="N9FDL8"/>
<comment type="caution">
    <text evidence="1">The sequence shown here is derived from an EMBL/GenBank/DDBJ whole genome shotgun (WGS) entry which is preliminary data.</text>
</comment>
<dbReference type="PATRIC" id="fig|1217648.3.peg.3282"/>
<keyword evidence="2" id="KW-1185">Reference proteome</keyword>
<dbReference type="InterPro" id="IPR004322">
    <property type="entry name" value="Plasmid_replicase_bac"/>
</dbReference>
<dbReference type="GeneID" id="29858295"/>
<dbReference type="HOGENOM" id="CLU_045112_1_1_6"/>
<dbReference type="STRING" id="262668.GCA_000931715_00084"/>
<name>N9FDL8_9GAMM</name>
<dbReference type="RefSeq" id="WP_005063352.1">
    <property type="nucleotide sequence ID" value="NZ_KB849767.1"/>
</dbReference>
<dbReference type="eggNOG" id="COG2197">
    <property type="taxonomic scope" value="Bacteria"/>
</dbReference>
<dbReference type="Proteomes" id="UP000017670">
    <property type="component" value="Unassembled WGS sequence"/>
</dbReference>
<reference evidence="1 2" key="1">
    <citation type="submission" date="2013-02" db="EMBL/GenBank/DDBJ databases">
        <title>The Genome Sequence of Acinetobacter beijerinckii CIP 110307.</title>
        <authorList>
            <consortium name="The Broad Institute Genome Sequencing Platform"/>
            <consortium name="The Broad Institute Genome Sequencing Center for Infectious Disease"/>
            <person name="Cerqueira G."/>
            <person name="Feldgarden M."/>
            <person name="Courvalin P."/>
            <person name="Perichon B."/>
            <person name="Grillot-Courvalin C."/>
            <person name="Clermont D."/>
            <person name="Rocha E."/>
            <person name="Yoon E.-J."/>
            <person name="Nemec A."/>
            <person name="Walker B."/>
            <person name="Young S.K."/>
            <person name="Zeng Q."/>
            <person name="Gargeya S."/>
            <person name="Fitzgerald M."/>
            <person name="Haas B."/>
            <person name="Abouelleil A."/>
            <person name="Alvarado L."/>
            <person name="Arachchi H.M."/>
            <person name="Berlin A.M."/>
            <person name="Chapman S.B."/>
            <person name="Dewar J."/>
            <person name="Goldberg J."/>
            <person name="Griggs A."/>
            <person name="Gujja S."/>
            <person name="Hansen M."/>
            <person name="Howarth C."/>
            <person name="Imamovic A."/>
            <person name="Larimer J."/>
            <person name="McCowan C."/>
            <person name="Murphy C."/>
            <person name="Neiman D."/>
            <person name="Pearson M."/>
            <person name="Priest M."/>
            <person name="Roberts A."/>
            <person name="Saif S."/>
            <person name="Shea T."/>
            <person name="Sisk P."/>
            <person name="Sykes S."/>
            <person name="Wortman J."/>
            <person name="Nusbaum C."/>
            <person name="Birren B."/>
        </authorList>
    </citation>
    <scope>NUCLEOTIDE SEQUENCE [LARGE SCALE GENOMIC DNA]</scope>
    <source>
        <strain evidence="1 2">CIP 110307</strain>
    </source>
</reference>
<gene>
    <name evidence="1" type="ORF">F933_03372</name>
</gene>
<organism evidence="1 2">
    <name type="scientific">Acinetobacter beijerinckii CIP 110307</name>
    <dbReference type="NCBI Taxonomy" id="1217648"/>
    <lineage>
        <taxon>Bacteria</taxon>
        <taxon>Pseudomonadati</taxon>
        <taxon>Pseudomonadota</taxon>
        <taxon>Gammaproteobacteria</taxon>
        <taxon>Moraxellales</taxon>
        <taxon>Moraxellaceae</taxon>
        <taxon>Acinetobacter</taxon>
    </lineage>
</organism>
<accession>N9FDL8</accession>
<proteinExistence type="predicted"/>
<evidence type="ECO:0000313" key="2">
    <source>
        <dbReference type="Proteomes" id="UP000017670"/>
    </source>
</evidence>